<protein>
    <submittedName>
        <fullName evidence="3">Glycosyltransferase family 1 protein</fullName>
    </submittedName>
</protein>
<evidence type="ECO:0000313" key="3">
    <source>
        <dbReference type="EMBL" id="MBJ3785482.1"/>
    </source>
</evidence>
<keyword evidence="4" id="KW-1185">Reference proteome</keyword>
<gene>
    <name evidence="3" type="ORF">JEQ47_12170</name>
</gene>
<name>A0A934IW73_9HYPH</name>
<feature type="domain" description="Glycosyltransferase family 28 N-terminal" evidence="1">
    <location>
        <begin position="5"/>
        <end position="136"/>
    </location>
</feature>
<dbReference type="GO" id="GO:0008194">
    <property type="term" value="F:UDP-glycosyltransferase activity"/>
    <property type="evidence" value="ECO:0007669"/>
    <property type="project" value="InterPro"/>
</dbReference>
<comment type="caution">
    <text evidence="3">The sequence shown here is derived from an EMBL/GenBank/DDBJ whole genome shotgun (WGS) entry which is preliminary data.</text>
</comment>
<dbReference type="Pfam" id="PF03033">
    <property type="entry name" value="Glyco_transf_28"/>
    <property type="match status" value="1"/>
</dbReference>
<dbReference type="CDD" id="cd03784">
    <property type="entry name" value="GT1_Gtf-like"/>
    <property type="match status" value="1"/>
</dbReference>
<dbReference type="AlphaFoldDB" id="A0A934IW73"/>
<dbReference type="Gene3D" id="3.40.50.2000">
    <property type="entry name" value="Glycogen Phosphorylase B"/>
    <property type="match status" value="2"/>
</dbReference>
<sequence>MSKRVAIATIGTAGDVRPYLALAMELKQHGHDVVLGANADFEDFVTSHGIEFHNLGTNIQDWLQESRFDTAISQMKLHHFPQLLRQGQALVERAARNSWVMAQGADAMVVNINTSFGIDIAEALDIPVIMTAMQPLNPTQEFPVCAYEFPDLGPTFNKLSYIAMNIQQGYYDLPRDRVRKELMGLGPRKRGGIFKDSHGNNLPTLYNFSSIVSPRPRDWPQTAVVTGFWYLDDNSDWKPSAELQRFLDAGPAPVYIGFGSMPFGAERNTQILKTALEQWGGRAIVSRGWGGINVDDLPETVFAVAEAPHDKLFPHCAAVIHHGGAGTTAAGLRAGKPTFTLPQAYDQRYWGRRVRALGCGPAPVRLRAVTPEILASALHELTTNQTMAANAKSIGEMLRGEDGLTTAVHFIEATIDAAQAGARRFSAPL</sequence>
<dbReference type="Proteomes" id="UP000602124">
    <property type="component" value="Unassembled WGS sequence"/>
</dbReference>
<dbReference type="GO" id="GO:0033072">
    <property type="term" value="P:vancomycin biosynthetic process"/>
    <property type="evidence" value="ECO:0007669"/>
    <property type="project" value="UniProtKB-ARBA"/>
</dbReference>
<dbReference type="InterPro" id="IPR004276">
    <property type="entry name" value="GlycoTrans_28_N"/>
</dbReference>
<evidence type="ECO:0000313" key="4">
    <source>
        <dbReference type="Proteomes" id="UP000602124"/>
    </source>
</evidence>
<proteinExistence type="predicted"/>
<dbReference type="InterPro" id="IPR050426">
    <property type="entry name" value="Glycosyltransferase_28"/>
</dbReference>
<dbReference type="SUPFAM" id="SSF53756">
    <property type="entry name" value="UDP-Glycosyltransferase/glycogen phosphorylase"/>
    <property type="match status" value="1"/>
</dbReference>
<organism evidence="3 4">
    <name type="scientific">Devosia sediminis</name>
    <dbReference type="NCBI Taxonomy" id="2798801"/>
    <lineage>
        <taxon>Bacteria</taxon>
        <taxon>Pseudomonadati</taxon>
        <taxon>Pseudomonadota</taxon>
        <taxon>Alphaproteobacteria</taxon>
        <taxon>Hyphomicrobiales</taxon>
        <taxon>Devosiaceae</taxon>
        <taxon>Devosia</taxon>
    </lineage>
</organism>
<evidence type="ECO:0000259" key="2">
    <source>
        <dbReference type="Pfam" id="PF06722"/>
    </source>
</evidence>
<feature type="domain" description="Erythromycin biosynthesis protein CIII-like C-terminal" evidence="2">
    <location>
        <begin position="293"/>
        <end position="395"/>
    </location>
</feature>
<dbReference type="InterPro" id="IPR002213">
    <property type="entry name" value="UDP_glucos_trans"/>
</dbReference>
<dbReference type="GO" id="GO:0005975">
    <property type="term" value="P:carbohydrate metabolic process"/>
    <property type="evidence" value="ECO:0007669"/>
    <property type="project" value="InterPro"/>
</dbReference>
<dbReference type="GO" id="GO:0016758">
    <property type="term" value="F:hexosyltransferase activity"/>
    <property type="evidence" value="ECO:0007669"/>
    <property type="project" value="InterPro"/>
</dbReference>
<dbReference type="RefSeq" id="WP_198876658.1">
    <property type="nucleotide sequence ID" value="NZ_JAEKMH010000002.1"/>
</dbReference>
<dbReference type="FunFam" id="3.40.50.2000:FF:000009">
    <property type="entry name" value="Sterol 3-beta-glucosyltransferase UGT80A2"/>
    <property type="match status" value="1"/>
</dbReference>
<dbReference type="EMBL" id="JAEKMH010000002">
    <property type="protein sequence ID" value="MBJ3785482.1"/>
    <property type="molecule type" value="Genomic_DNA"/>
</dbReference>
<dbReference type="Pfam" id="PF06722">
    <property type="entry name" value="EryCIII-like_C"/>
    <property type="match status" value="1"/>
</dbReference>
<accession>A0A934IW73</accession>
<dbReference type="PANTHER" id="PTHR48050:SF13">
    <property type="entry name" value="STEROL 3-BETA-GLUCOSYLTRANSFERASE UGT80A2"/>
    <property type="match status" value="1"/>
</dbReference>
<dbReference type="InterPro" id="IPR010610">
    <property type="entry name" value="EryCIII-like_C"/>
</dbReference>
<evidence type="ECO:0000259" key="1">
    <source>
        <dbReference type="Pfam" id="PF03033"/>
    </source>
</evidence>
<dbReference type="PANTHER" id="PTHR48050">
    <property type="entry name" value="STEROL 3-BETA-GLUCOSYLTRANSFERASE"/>
    <property type="match status" value="1"/>
</dbReference>
<reference evidence="3" key="1">
    <citation type="submission" date="2020-12" db="EMBL/GenBank/DDBJ databases">
        <title>Devosia sp. MSA67 isolated from Mo River.</title>
        <authorList>
            <person name="Ma F."/>
            <person name="Zi Z."/>
        </authorList>
    </citation>
    <scope>NUCLEOTIDE SEQUENCE</scope>
    <source>
        <strain evidence="3">MSA67</strain>
    </source>
</reference>